<evidence type="ECO:0000259" key="1">
    <source>
        <dbReference type="PROSITE" id="PS50181"/>
    </source>
</evidence>
<feature type="domain" description="F-box" evidence="1">
    <location>
        <begin position="1"/>
        <end position="44"/>
    </location>
</feature>
<proteinExistence type="predicted"/>
<dbReference type="PANTHER" id="PTHR35546:SF130">
    <property type="entry name" value="EXPRESSED PROTEIN"/>
    <property type="match status" value="1"/>
</dbReference>
<dbReference type="SMART" id="SM00256">
    <property type="entry name" value="FBOX"/>
    <property type="match status" value="1"/>
</dbReference>
<dbReference type="eggNOG" id="ENOG502QQSC">
    <property type="taxonomic scope" value="Eukaryota"/>
</dbReference>
<reference evidence="2" key="1">
    <citation type="submission" date="2013-04" db="UniProtKB">
        <authorList>
            <consortium name="EnsemblPlants"/>
        </authorList>
    </citation>
    <scope>IDENTIFICATION</scope>
</reference>
<accession>J3LF07</accession>
<dbReference type="InterPro" id="IPR001810">
    <property type="entry name" value="F-box_dom"/>
</dbReference>
<dbReference type="SUPFAM" id="SSF81383">
    <property type="entry name" value="F-box domain"/>
    <property type="match status" value="1"/>
</dbReference>
<dbReference type="Gene3D" id="1.20.1280.50">
    <property type="match status" value="1"/>
</dbReference>
<evidence type="ECO:0000313" key="2">
    <source>
        <dbReference type="EnsemblPlants" id="OB02G32240.1"/>
    </source>
</evidence>
<evidence type="ECO:0000313" key="3">
    <source>
        <dbReference type="Proteomes" id="UP000006038"/>
    </source>
</evidence>
<dbReference type="PANTHER" id="PTHR35546">
    <property type="entry name" value="F-BOX PROTEIN INTERACTION DOMAIN PROTEIN-RELATED"/>
    <property type="match status" value="1"/>
</dbReference>
<dbReference type="PROSITE" id="PS50181">
    <property type="entry name" value="FBOX"/>
    <property type="match status" value="1"/>
</dbReference>
<sequence length="392" mass="44883">MTIFPDEIIANILTRLPPKELVRARVVCKQWHALTSESLLMRTNLLRNNAGNPVVAGFFLDDEIHEKFSYNPILRGCASPDLSFIPTTADTADSKTYVTSSCHGLLLCRRRRRRQIDGELGVYRARHYVCNPATMDFAEVDVPAGDGGDGQYLNLYDPSKSRHHYRIVARGHDGIRVYSSRTRSWRTAVRYDHRHSPFAGLRHPRGVFWNGSLVWAMLSPRLLRFDIHSGERCQMPLPPRLRSEGWFHAGWVYGYLGESGGRLQVIGYTDEERRAACFDVLEMRDDDEEWTVLYRVDLTRVKELHPDDVRVPRVTLEHFSWGGAPLHVVRGPGETGRYGVLYFSVPGKIVCYDAESRAVSVVWEDTPATSTSRFLSCTWFNFYTYAPNLLRL</sequence>
<keyword evidence="3" id="KW-1185">Reference proteome</keyword>
<dbReference type="InterPro" id="IPR055290">
    <property type="entry name" value="At3g26010-like"/>
</dbReference>
<name>J3LF07_ORYBR</name>
<dbReference type="Pfam" id="PF12937">
    <property type="entry name" value="F-box-like"/>
    <property type="match status" value="1"/>
</dbReference>
<dbReference type="Gramene" id="OB02G32240.1">
    <property type="protein sequence ID" value="OB02G32240.1"/>
    <property type="gene ID" value="OB02G32240"/>
</dbReference>
<dbReference type="InterPro" id="IPR036047">
    <property type="entry name" value="F-box-like_dom_sf"/>
</dbReference>
<dbReference type="HOGENOM" id="CLU_043734_0_0_1"/>
<dbReference type="STRING" id="4533.J3LF07"/>
<dbReference type="AlphaFoldDB" id="J3LF07"/>
<dbReference type="CDD" id="cd22157">
    <property type="entry name" value="F-box_AtFBW1-like"/>
    <property type="match status" value="1"/>
</dbReference>
<dbReference type="EnsemblPlants" id="OB02G32240.1">
    <property type="protein sequence ID" value="OB02G32240.1"/>
    <property type="gene ID" value="OB02G32240"/>
</dbReference>
<dbReference type="OMA" id="SEGWFHA"/>
<organism evidence="2">
    <name type="scientific">Oryza brachyantha</name>
    <name type="common">malo sina</name>
    <dbReference type="NCBI Taxonomy" id="4533"/>
    <lineage>
        <taxon>Eukaryota</taxon>
        <taxon>Viridiplantae</taxon>
        <taxon>Streptophyta</taxon>
        <taxon>Embryophyta</taxon>
        <taxon>Tracheophyta</taxon>
        <taxon>Spermatophyta</taxon>
        <taxon>Magnoliopsida</taxon>
        <taxon>Liliopsida</taxon>
        <taxon>Poales</taxon>
        <taxon>Poaceae</taxon>
        <taxon>BOP clade</taxon>
        <taxon>Oryzoideae</taxon>
        <taxon>Oryzeae</taxon>
        <taxon>Oryzinae</taxon>
        <taxon>Oryza</taxon>
    </lineage>
</organism>
<protein>
    <recommendedName>
        <fullName evidence="1">F-box domain-containing protein</fullName>
    </recommendedName>
</protein>
<dbReference type="Proteomes" id="UP000006038">
    <property type="component" value="Unassembled WGS sequence"/>
</dbReference>